<proteinExistence type="predicted"/>
<dbReference type="Proteomes" id="UP000606786">
    <property type="component" value="Unassembled WGS sequence"/>
</dbReference>
<gene>
    <name evidence="1" type="ORF">CCAP1982_LOCUS23302</name>
</gene>
<name>A0A811VJC5_CERCA</name>
<comment type="caution">
    <text evidence="1">The sequence shown here is derived from an EMBL/GenBank/DDBJ whole genome shotgun (WGS) entry which is preliminary data.</text>
</comment>
<keyword evidence="2" id="KW-1185">Reference proteome</keyword>
<protein>
    <submittedName>
        <fullName evidence="1">(Mediterranean fruit fly) hypothetical protein</fullName>
    </submittedName>
</protein>
<dbReference type="AlphaFoldDB" id="A0A811VJC5"/>
<dbReference type="EMBL" id="CAJHJT010000056">
    <property type="protein sequence ID" value="CAD7015357.1"/>
    <property type="molecule type" value="Genomic_DNA"/>
</dbReference>
<reference evidence="1" key="1">
    <citation type="submission" date="2020-11" db="EMBL/GenBank/DDBJ databases">
        <authorList>
            <person name="Whitehead M."/>
        </authorList>
    </citation>
    <scope>NUCLEOTIDE SEQUENCE</scope>
    <source>
        <strain evidence="1">EGII</strain>
    </source>
</reference>
<sequence length="146" mass="17184">MSLTTMLATINSTIASSNRSSSYCYLQQWREMHSILGTKLYALENIQTNTDKRVEIFNVWQRQSKSKWPQINLPQHMPHNKHAAAQSLLQQFATLSDTATKDSEHFQHNTQQPTFQFIVTGNLKKKKKQSNWKGCKIEYRHCMWYF</sequence>
<organism evidence="1 2">
    <name type="scientific">Ceratitis capitata</name>
    <name type="common">Mediterranean fruit fly</name>
    <name type="synonym">Tephritis capitata</name>
    <dbReference type="NCBI Taxonomy" id="7213"/>
    <lineage>
        <taxon>Eukaryota</taxon>
        <taxon>Metazoa</taxon>
        <taxon>Ecdysozoa</taxon>
        <taxon>Arthropoda</taxon>
        <taxon>Hexapoda</taxon>
        <taxon>Insecta</taxon>
        <taxon>Pterygota</taxon>
        <taxon>Neoptera</taxon>
        <taxon>Endopterygota</taxon>
        <taxon>Diptera</taxon>
        <taxon>Brachycera</taxon>
        <taxon>Muscomorpha</taxon>
        <taxon>Tephritoidea</taxon>
        <taxon>Tephritidae</taxon>
        <taxon>Ceratitis</taxon>
        <taxon>Ceratitis</taxon>
    </lineage>
</organism>
<evidence type="ECO:0000313" key="1">
    <source>
        <dbReference type="EMBL" id="CAD7015357.1"/>
    </source>
</evidence>
<evidence type="ECO:0000313" key="2">
    <source>
        <dbReference type="Proteomes" id="UP000606786"/>
    </source>
</evidence>
<accession>A0A811VJC5</accession>